<evidence type="ECO:0000313" key="1">
    <source>
        <dbReference type="EMBL" id="AGW43587.1"/>
    </source>
</evidence>
<protein>
    <submittedName>
        <fullName evidence="1">Uncharacterized protein</fullName>
    </submittedName>
</protein>
<organism evidence="1 2">
    <name type="scientific">Burkholderia phage JG068</name>
    <dbReference type="NCBI Taxonomy" id="1401297"/>
    <lineage>
        <taxon>Viruses</taxon>
        <taxon>Duplodnaviria</taxon>
        <taxon>Heunggongvirae</taxon>
        <taxon>Uroviricota</taxon>
        <taxon>Caudoviricetes</taxon>
        <taxon>Autographivirales</taxon>
        <taxon>Autonotataviridae</taxon>
        <taxon>Mguuvirus</taxon>
        <taxon>Mguuvirus JG068</taxon>
    </lineage>
</organism>
<proteinExistence type="predicted"/>
<dbReference type="RefSeq" id="YP_008853844.1">
    <property type="nucleotide sequence ID" value="NC_022916.1"/>
</dbReference>
<evidence type="ECO:0000313" key="2">
    <source>
        <dbReference type="Proteomes" id="UP000016892"/>
    </source>
</evidence>
<keyword evidence="2" id="KW-1185">Reference proteome</keyword>
<dbReference type="EMBL" id="KC853746">
    <property type="protein sequence ID" value="AGW43587.1"/>
    <property type="molecule type" value="Genomic_DNA"/>
</dbReference>
<reference evidence="1 2" key="1">
    <citation type="journal article" date="2013" name="BMC Genomics">
        <title>Genomic characterization of JG068, a novel virulent podovirus active against Burkholderia cenocepacia.</title>
        <authorList>
            <person name="Lynch K.H."/>
            <person name="Abdu A.H."/>
            <person name="Schobert M."/>
            <person name="Dennis J.J."/>
        </authorList>
    </citation>
    <scope>NUCLEOTIDE SEQUENCE [LARGE SCALE GENOMIC DNA]</scope>
</reference>
<sequence>MSENLRKFLSAWLAWVDGGAGEHEVFSRGKALCSSSEDWYKHAVMLVDHRYHPQCELQYDPKYGHYYPYEELKHELAHQFSLRGLDKVFPFNSWTNPEDEDHFFSESDGQRVHLNAERLRFVREVLNAA</sequence>
<gene>
    <name evidence="1" type="ORF">JG068_05</name>
</gene>
<dbReference type="Proteomes" id="UP000016892">
    <property type="component" value="Segment"/>
</dbReference>
<dbReference type="KEGG" id="vg:17699683"/>
<dbReference type="GeneID" id="17699683"/>
<accession>U3PB88</accession>
<name>U3PB88_9CAUD</name>
<dbReference type="OrthoDB" id="33880at10239"/>